<accession>A0ABP8BVT4</accession>
<dbReference type="SUPFAM" id="SSF56112">
    <property type="entry name" value="Protein kinase-like (PK-like)"/>
    <property type="match status" value="2"/>
</dbReference>
<organism evidence="3 4">
    <name type="scientific">Actinomadura meridiana</name>
    <dbReference type="NCBI Taxonomy" id="559626"/>
    <lineage>
        <taxon>Bacteria</taxon>
        <taxon>Bacillati</taxon>
        <taxon>Actinomycetota</taxon>
        <taxon>Actinomycetes</taxon>
        <taxon>Streptosporangiales</taxon>
        <taxon>Thermomonosporaceae</taxon>
        <taxon>Actinomadura</taxon>
    </lineage>
</organism>
<dbReference type="PROSITE" id="PS50011">
    <property type="entry name" value="PROTEIN_KINASE_DOM"/>
    <property type="match status" value="2"/>
</dbReference>
<evidence type="ECO:0000259" key="2">
    <source>
        <dbReference type="PROSITE" id="PS50011"/>
    </source>
</evidence>
<sequence length="1471" mass="160749">MVGSGRPVPRPPRPVRRWFQERQSDFPWEQEGLDHVKGLMPDVEPYRAWALFSFVAPSGRVHECDLFVATPGGLYLVELKGHPGRAVNNGATWTFHAPDRSRTIRNPLPLTDWKSKELKSRLAWAARELGFFSVRVPRVEPAVFLSAPNLESELDEVQRTRVYGRDDRETGLGRIWHDLLGRPPENEQRRVAEDFSKRLPQMLERIGITHSTAHLRFGDEWRMEPRVLEAGPRWEDRLAERHDMVHEEGRVRIYLVNRQATDEARRTVDRAARREYQVLQGINHPGIAQAVQIREHQGGSAILFRHHHRDLRLDSYLDVHGASLTPETRLALVRQLAEAVRYAHNRSLYHRALSARSVYVSAKDDGSQPVLRIIDWQTAARDFDTTTPMTIGQSSLDAELVDDAALVYLAPEFDQPYPDPVDMDVFGVGAIAYLILTGHPPAPDRATLIDTLRDAGGLHPYAVADGLGDRLDRLVFEATQGVPANRLESADRFLAELDAAEQDAAVPDDVLAGGWESTDPLTAMPGQVVDGDADGTWRVERVLGSGATSRALLMRRDADDEETPRDGQGPGPERVLKVALDEAKAGRLAAEADALVKVGGGAIVRLLGGPRQLAQRTVLDLEFAGDRTLAAVLHDDGKLTYHQLERFGRDLFRALDQLVAKGVRHRDLKPENFGVLRRADRTWELKLLDFSLTDVSDRDPTAGTRGYLDPFLGTPSRPDFDDHAERYAAAVTLHEMASGERPRWGDERSDPRTGDDPHPYLSAELFEPALRDGLTAFFQRALHRNVSERFDTFSQMEAAWQDIFRRADATAPATTQATLAGGDAESGLSPEELKAARDIAAEAATLETPLIATGLSPRAMAVAAGFNATTVGQLLDVPPYQISKARGAGAVAKKELNRRHKQWTTALRAQRGQGRGTGDEAVAGPPSGGALAGTRVDDLAALLVSADERRGSRKGETLRLLLGLPDTSGSIPDDPWPTQSAVSKAVGMTQATVSRHHNEAVKRWAAADWLTPVRDEVVALVRGQGGVTTAAELADLLRVRHGAADAPPEVTAARSLAVVRAAVEAEAFTGSDGDDGHEPRLDRLRRARHVLVALESLPGTEDPTPAELADYAAELGAHADDLAKQDPLPGGAEVIRALRALAPPDGMTPLSDTRLVRLASSVATDALASPTLQLYRRGLDLAKALRLSQAGAGVRFPQGVTLGDLLTKVRARFPDLDVYTPPPTYVDVEEALSEAGFPLRYEQATERFFPPTPIRPRTPSSSTTATRLGAGLGALDEAFEDITHARLTAAARQGGFVALTVHMKRLAGVADALAAAYPVVPVNFADVFLTEFRTLTTEHGTDWGQVLRADERFTRTGEMPGGLRSFVVRVLEHTEQRLRERAAPPRTVLLLHNAGLLARYFDVGGHNLLTGLQNAARRPSDAPHGLWLLCPSEAPRATPNIDGRTVEAIGTAEWTVLDKAFLARLHGGQAA</sequence>
<keyword evidence="3" id="KW-0808">Transferase</keyword>
<name>A0ABP8BVT4_9ACTN</name>
<dbReference type="Gene3D" id="1.10.510.10">
    <property type="entry name" value="Transferase(Phosphotransferase) domain 1"/>
    <property type="match status" value="2"/>
</dbReference>
<evidence type="ECO:0000313" key="3">
    <source>
        <dbReference type="EMBL" id="GAA4227842.1"/>
    </source>
</evidence>
<protein>
    <submittedName>
        <fullName evidence="3">BREX system serine/threonine kinase PglW</fullName>
    </submittedName>
</protein>
<feature type="region of interest" description="Disordered" evidence="1">
    <location>
        <begin position="553"/>
        <end position="573"/>
    </location>
</feature>
<dbReference type="InterPro" id="IPR049832">
    <property type="entry name" value="BREX_PglW"/>
</dbReference>
<reference evidence="4" key="1">
    <citation type="journal article" date="2019" name="Int. J. Syst. Evol. Microbiol.">
        <title>The Global Catalogue of Microorganisms (GCM) 10K type strain sequencing project: providing services to taxonomists for standard genome sequencing and annotation.</title>
        <authorList>
            <consortium name="The Broad Institute Genomics Platform"/>
            <consortium name="The Broad Institute Genome Sequencing Center for Infectious Disease"/>
            <person name="Wu L."/>
            <person name="Ma J."/>
        </authorList>
    </citation>
    <scope>NUCLEOTIDE SEQUENCE [LARGE SCALE GENOMIC DNA]</scope>
    <source>
        <strain evidence="4">JCM 17440</strain>
    </source>
</reference>
<evidence type="ECO:0000313" key="4">
    <source>
        <dbReference type="Proteomes" id="UP001501710"/>
    </source>
</evidence>
<keyword evidence="3" id="KW-0418">Kinase</keyword>
<dbReference type="Pfam" id="PF08378">
    <property type="entry name" value="NERD"/>
    <property type="match status" value="1"/>
</dbReference>
<feature type="domain" description="Protein kinase" evidence="2">
    <location>
        <begin position="222"/>
        <end position="506"/>
    </location>
</feature>
<feature type="domain" description="Protein kinase" evidence="2">
    <location>
        <begin position="537"/>
        <end position="804"/>
    </location>
</feature>
<dbReference type="Proteomes" id="UP001501710">
    <property type="component" value="Unassembled WGS sequence"/>
</dbReference>
<dbReference type="PANTHER" id="PTHR24347">
    <property type="entry name" value="SERINE/THREONINE-PROTEIN KINASE"/>
    <property type="match status" value="1"/>
</dbReference>
<dbReference type="EMBL" id="BAABAS010000004">
    <property type="protein sequence ID" value="GAA4227842.1"/>
    <property type="molecule type" value="Genomic_DNA"/>
</dbReference>
<dbReference type="GO" id="GO:0016301">
    <property type="term" value="F:kinase activity"/>
    <property type="evidence" value="ECO:0007669"/>
    <property type="project" value="UniProtKB-KW"/>
</dbReference>
<dbReference type="InterPro" id="IPR011009">
    <property type="entry name" value="Kinase-like_dom_sf"/>
</dbReference>
<dbReference type="InterPro" id="IPR011528">
    <property type="entry name" value="NERD"/>
</dbReference>
<gene>
    <name evidence="3" type="primary">pglW_1</name>
    <name evidence="3" type="ORF">GCM10022254_16520</name>
</gene>
<dbReference type="InterPro" id="IPR000719">
    <property type="entry name" value="Prot_kinase_dom"/>
</dbReference>
<keyword evidence="4" id="KW-1185">Reference proteome</keyword>
<comment type="caution">
    <text evidence="3">The sequence shown here is derived from an EMBL/GenBank/DDBJ whole genome shotgun (WGS) entry which is preliminary data.</text>
</comment>
<evidence type="ECO:0000256" key="1">
    <source>
        <dbReference type="SAM" id="MobiDB-lite"/>
    </source>
</evidence>
<dbReference type="Pfam" id="PF00069">
    <property type="entry name" value="Pkinase"/>
    <property type="match status" value="2"/>
</dbReference>
<dbReference type="SMART" id="SM00220">
    <property type="entry name" value="S_TKc"/>
    <property type="match status" value="1"/>
</dbReference>
<proteinExistence type="predicted"/>
<dbReference type="RefSeq" id="WP_344892904.1">
    <property type="nucleotide sequence ID" value="NZ_BAABAS010000004.1"/>
</dbReference>
<dbReference type="NCBIfam" id="NF033442">
    <property type="entry name" value="BREX_PglW"/>
    <property type="match status" value="1"/>
</dbReference>
<feature type="region of interest" description="Disordered" evidence="1">
    <location>
        <begin position="738"/>
        <end position="758"/>
    </location>
</feature>